<feature type="region of interest" description="Disordered" evidence="1">
    <location>
        <begin position="1"/>
        <end position="109"/>
    </location>
</feature>
<dbReference type="SUPFAM" id="SSF52540">
    <property type="entry name" value="P-loop containing nucleoside triphosphate hydrolases"/>
    <property type="match status" value="1"/>
</dbReference>
<feature type="compositionally biased region" description="Polar residues" evidence="1">
    <location>
        <begin position="13"/>
        <end position="30"/>
    </location>
</feature>
<reference evidence="4" key="1">
    <citation type="journal article" date="2013" name="Genome Announc.">
        <title>Draft genome sequence of Botrytis cinerea BcDW1, inoculum for noble rot of grape berries.</title>
        <authorList>
            <person name="Blanco-Ulate B."/>
            <person name="Allen G."/>
            <person name="Powell A.L."/>
            <person name="Cantu D."/>
        </authorList>
    </citation>
    <scope>NUCLEOTIDE SEQUENCE [LARGE SCALE GENOMIC DNA]</scope>
    <source>
        <strain evidence="4">BcDW1</strain>
    </source>
</reference>
<feature type="region of interest" description="Disordered" evidence="1">
    <location>
        <begin position="170"/>
        <end position="206"/>
    </location>
</feature>
<organism evidence="3 4">
    <name type="scientific">Botryotinia fuckeliana (strain BcDW1)</name>
    <name type="common">Noble rot fungus</name>
    <name type="synonym">Botrytis cinerea</name>
    <dbReference type="NCBI Taxonomy" id="1290391"/>
    <lineage>
        <taxon>Eukaryota</taxon>
        <taxon>Fungi</taxon>
        <taxon>Dikarya</taxon>
        <taxon>Ascomycota</taxon>
        <taxon>Pezizomycotina</taxon>
        <taxon>Leotiomycetes</taxon>
        <taxon>Helotiales</taxon>
        <taxon>Sclerotiniaceae</taxon>
        <taxon>Botrytis</taxon>
    </lineage>
</organism>
<evidence type="ECO:0000256" key="1">
    <source>
        <dbReference type="SAM" id="MobiDB-lite"/>
    </source>
</evidence>
<proteinExistence type="predicted"/>
<feature type="compositionally biased region" description="Polar residues" evidence="1">
    <location>
        <begin position="45"/>
        <end position="57"/>
    </location>
</feature>
<feature type="compositionally biased region" description="Basic and acidic residues" evidence="1">
    <location>
        <begin position="1078"/>
        <end position="1089"/>
    </location>
</feature>
<dbReference type="STRING" id="1290391.M7UMD5"/>
<dbReference type="EMBL" id="KB707803">
    <property type="protein sequence ID" value="EMR88048.1"/>
    <property type="molecule type" value="Genomic_DNA"/>
</dbReference>
<dbReference type="Pfam" id="PF23232">
    <property type="entry name" value="AAA_lid_13"/>
    <property type="match status" value="1"/>
</dbReference>
<feature type="compositionally biased region" description="Basic and acidic residues" evidence="1">
    <location>
        <begin position="1"/>
        <end position="11"/>
    </location>
</feature>
<feature type="compositionally biased region" description="Low complexity" evidence="1">
    <location>
        <begin position="58"/>
        <end position="72"/>
    </location>
</feature>
<dbReference type="CDD" id="cd19481">
    <property type="entry name" value="RecA-like_protease"/>
    <property type="match status" value="1"/>
</dbReference>
<dbReference type="AlphaFoldDB" id="M7UMD5"/>
<evidence type="ECO:0000313" key="3">
    <source>
        <dbReference type="EMBL" id="EMR88048.1"/>
    </source>
</evidence>
<dbReference type="OrthoDB" id="10042665at2759"/>
<dbReference type="InterPro" id="IPR054289">
    <property type="entry name" value="DUF7025"/>
</dbReference>
<evidence type="ECO:0000313" key="4">
    <source>
        <dbReference type="Proteomes" id="UP000012045"/>
    </source>
</evidence>
<dbReference type="Pfam" id="PF00004">
    <property type="entry name" value="AAA"/>
    <property type="match status" value="1"/>
</dbReference>
<gene>
    <name evidence="3" type="ORF">BcDW1_3411</name>
</gene>
<feature type="region of interest" description="Disordered" evidence="1">
    <location>
        <begin position="971"/>
        <end position="1136"/>
    </location>
</feature>
<dbReference type="InterPro" id="IPR027417">
    <property type="entry name" value="P-loop_NTPase"/>
</dbReference>
<dbReference type="Gene3D" id="3.40.50.300">
    <property type="entry name" value="P-loop containing nucleotide triphosphate hydrolases"/>
    <property type="match status" value="1"/>
</dbReference>
<feature type="compositionally biased region" description="Polar residues" evidence="1">
    <location>
        <begin position="1105"/>
        <end position="1116"/>
    </location>
</feature>
<feature type="compositionally biased region" description="Polar residues" evidence="1">
    <location>
        <begin position="1050"/>
        <end position="1077"/>
    </location>
</feature>
<dbReference type="Proteomes" id="UP000012045">
    <property type="component" value="Unassembled WGS sequence"/>
</dbReference>
<feature type="domain" description="AAA+ ATPase" evidence="2">
    <location>
        <begin position="719"/>
        <end position="846"/>
    </location>
</feature>
<dbReference type="Pfam" id="PF22942">
    <property type="entry name" value="DUF7025"/>
    <property type="match status" value="1"/>
</dbReference>
<dbReference type="GO" id="GO:0016887">
    <property type="term" value="F:ATP hydrolysis activity"/>
    <property type="evidence" value="ECO:0007669"/>
    <property type="project" value="InterPro"/>
</dbReference>
<dbReference type="InterPro" id="IPR056599">
    <property type="entry name" value="AAA_lid_fung"/>
</dbReference>
<dbReference type="SMART" id="SM00382">
    <property type="entry name" value="AAA"/>
    <property type="match status" value="1"/>
</dbReference>
<evidence type="ECO:0000259" key="2">
    <source>
        <dbReference type="SMART" id="SM00382"/>
    </source>
</evidence>
<dbReference type="InterPro" id="IPR003593">
    <property type="entry name" value="AAA+_ATPase"/>
</dbReference>
<sequence length="1178" mass="134497">MSSTLAEKDEPLENQSTSGLDESNDVGKTSKSGEDRDQERESKSTQDFQEASESVQDNETTISTSTEQNTTIDVIESKAKEATGIGENEDSRSNGHEDDYPKTADDEIRDLKRRILDLETKFNATSREIIRSKPDHDEWSDDTDEEEKISKDGIELTKYTKYTKYTKHTNPREKTKTTTCISPSERERIRSRSRARSFSEYGSDTQEATQKTVHVIPKLNPVEWKNFKTIPSPLDDIYAIDVLVGEPNFAFETYQYETWKRMRVNKGGSLRAIDYSDQRTTFQPSTKTLVAGQAALPERIRINSKYIITILSKIYKNDFSNHRNDPVLLFRPFKALSFYEEEIRTQHTALNAKLGKKTTIGGDPEPKDLDSEAEFNELSCLIEFIDHYIKNKQKYLARSSLQKVVFSDIWHLFKPGDEVMEGKLLQAYRVISVDTKKHRFAISRWRTGLRMTKDYGLVTVHCVCIDFDGKLLGPVSKHFRIHEYEGEQNVTSLPVYPLRFSKETNREGLIARGKLFLETAGVKYMHCAGLTLDTRDEVDSQVVIDFEEALFQNQSWVPFIERLVDAALDPEVKNEKEDGCDSICCGSEICHNDSYVDHNRIESFLENQRSAVSWKHSSLTIVPKSLQEARGDNLPSQDEFLIMSHRVFGFILRSRKWAKLNLGDITEVRRVDDKNGFDQLVLPKGHKDMVKCLIRQHFKEKELELADKDEMDIVRGKGKGLIMLLHGAPGVGKTSTAECVADSFQKPLFQITCGDLGSEAAEVEAALETTFSLAHRWGCILLIDEADIFLAERTRHDFLRNAFVAVFLRVLDYYAGILFLTTNRVGAFDEAFTSRIHVSLYYPQLSWNSTLEIFKMNMQRVKDRFVKRNRDFKIDEAGIGAFAKSYYEENREGRWNGRQIRNAFQTALALAEYDAQGYGDAVSLTENINTQVILNGDHFETVSEAYLGFVHYLKEVNHGAGVAKRALDRSNRDDEFGEPRSASWSRLEAQRGGISPTPLGTSTPRHLPDHNFQNDRRQQSDRMVPSGVPISNYEQSYHGNHYQDPGLNPNFLNSGDRQQPQPMGPTRGNNFPQNTYSFREDPNDMRDLGRNYTTSSERGIRKTQHPSQGSQGWSTSERMERNDSSNYANYPLGPNMFGMERRGVYTEDRYDNQSGIPSRGVEEQRTNARGFHNPISQG</sequence>
<name>M7UMD5_BOTF1</name>
<dbReference type="InterPro" id="IPR003959">
    <property type="entry name" value="ATPase_AAA_core"/>
</dbReference>
<protein>
    <submittedName>
        <fullName evidence="3">Putative aaa family atpase protein</fullName>
    </submittedName>
</protein>
<dbReference type="HOGENOM" id="CLU_004471_2_3_1"/>
<dbReference type="GO" id="GO:0005524">
    <property type="term" value="F:ATP binding"/>
    <property type="evidence" value="ECO:0007669"/>
    <property type="project" value="InterPro"/>
</dbReference>
<dbReference type="PANTHER" id="PTHR46411:SF2">
    <property type="entry name" value="AAA+ ATPASE DOMAIN-CONTAINING PROTEIN"/>
    <property type="match status" value="1"/>
</dbReference>
<feature type="compositionally biased region" description="Basic and acidic residues" evidence="1">
    <location>
        <begin position="1006"/>
        <end position="1020"/>
    </location>
</feature>
<feature type="compositionally biased region" description="Basic and acidic residues" evidence="1">
    <location>
        <begin position="89"/>
        <end position="109"/>
    </location>
</feature>
<accession>M7UMD5</accession>
<feature type="region of interest" description="Disordered" evidence="1">
    <location>
        <begin position="1149"/>
        <end position="1178"/>
    </location>
</feature>
<dbReference type="PANTHER" id="PTHR46411">
    <property type="entry name" value="FAMILY ATPASE, PUTATIVE-RELATED"/>
    <property type="match status" value="1"/>
</dbReference>
<feature type="compositionally biased region" description="Basic and acidic residues" evidence="1">
    <location>
        <begin position="31"/>
        <end position="44"/>
    </location>
</feature>